<dbReference type="Proteomes" id="UP001208570">
    <property type="component" value="Unassembled WGS sequence"/>
</dbReference>
<keyword evidence="2 14" id="KW-0813">Transport</keyword>
<dbReference type="Gene3D" id="1.10.287.820">
    <property type="entry name" value="Acid-sensing ion channel domain"/>
    <property type="match status" value="1"/>
</dbReference>
<dbReference type="InterPro" id="IPR013806">
    <property type="entry name" value="Kringle-like"/>
</dbReference>
<feature type="domain" description="Kringle" evidence="15">
    <location>
        <begin position="707"/>
        <end position="783"/>
    </location>
</feature>
<evidence type="ECO:0000256" key="8">
    <source>
        <dbReference type="ARBA" id="ARBA00023065"/>
    </source>
</evidence>
<dbReference type="InterPro" id="IPR000001">
    <property type="entry name" value="Kringle"/>
</dbReference>
<dbReference type="Gene3D" id="2.40.20.10">
    <property type="entry name" value="Plasminogen Kringle 4"/>
    <property type="match status" value="7"/>
</dbReference>
<evidence type="ECO:0000256" key="3">
    <source>
        <dbReference type="ARBA" id="ARBA00022461"/>
    </source>
</evidence>
<evidence type="ECO:0000256" key="2">
    <source>
        <dbReference type="ARBA" id="ARBA00022448"/>
    </source>
</evidence>
<evidence type="ECO:0000259" key="15">
    <source>
        <dbReference type="PROSITE" id="PS50070"/>
    </source>
</evidence>
<evidence type="ECO:0000256" key="13">
    <source>
        <dbReference type="PROSITE-ProRule" id="PRU00121"/>
    </source>
</evidence>
<protein>
    <recommendedName>
        <fullName evidence="15">Kringle domain-containing protein</fullName>
    </recommendedName>
</protein>
<dbReference type="InterPro" id="IPR018056">
    <property type="entry name" value="Kringle_CS"/>
</dbReference>
<comment type="caution">
    <text evidence="16">The sequence shown here is derived from an EMBL/GenBank/DDBJ whole genome shotgun (WGS) entry which is preliminary data.</text>
</comment>
<feature type="domain" description="Kringle" evidence="15">
    <location>
        <begin position="622"/>
        <end position="698"/>
    </location>
</feature>
<feature type="domain" description="Kringle" evidence="15">
    <location>
        <begin position="508"/>
        <end position="582"/>
    </location>
</feature>
<dbReference type="PROSITE" id="PS00021">
    <property type="entry name" value="KRINGLE_1"/>
    <property type="match status" value="5"/>
</dbReference>
<comment type="caution">
    <text evidence="13">Lacks conserved residue(s) required for the propagation of feature annotation.</text>
</comment>
<keyword evidence="5 14" id="KW-0812">Transmembrane</keyword>
<name>A0AAD9KAD4_9ANNE</name>
<dbReference type="GO" id="GO:0005615">
    <property type="term" value="C:extracellular space"/>
    <property type="evidence" value="ECO:0007669"/>
    <property type="project" value="TreeGrafter"/>
</dbReference>
<keyword evidence="4 13" id="KW-0420">Kringle</keyword>
<dbReference type="InterPro" id="IPR038178">
    <property type="entry name" value="Kringle_sf"/>
</dbReference>
<evidence type="ECO:0000256" key="11">
    <source>
        <dbReference type="ARBA" id="ARBA00023201"/>
    </source>
</evidence>
<organism evidence="16 17">
    <name type="scientific">Paralvinella palmiformis</name>
    <dbReference type="NCBI Taxonomy" id="53620"/>
    <lineage>
        <taxon>Eukaryota</taxon>
        <taxon>Metazoa</taxon>
        <taxon>Spiralia</taxon>
        <taxon>Lophotrochozoa</taxon>
        <taxon>Annelida</taxon>
        <taxon>Polychaeta</taxon>
        <taxon>Sedentaria</taxon>
        <taxon>Canalipalpata</taxon>
        <taxon>Terebellida</taxon>
        <taxon>Terebelliformia</taxon>
        <taxon>Alvinellidae</taxon>
        <taxon>Paralvinella</taxon>
    </lineage>
</organism>
<evidence type="ECO:0000256" key="6">
    <source>
        <dbReference type="ARBA" id="ARBA00022989"/>
    </source>
</evidence>
<evidence type="ECO:0000256" key="9">
    <source>
        <dbReference type="ARBA" id="ARBA00023136"/>
    </source>
</evidence>
<dbReference type="AlphaFoldDB" id="A0AAD9KAD4"/>
<evidence type="ECO:0000313" key="16">
    <source>
        <dbReference type="EMBL" id="KAK2167477.1"/>
    </source>
</evidence>
<proteinExistence type="inferred from homology"/>
<keyword evidence="11 14" id="KW-0739">Sodium transport</keyword>
<gene>
    <name evidence="16" type="ORF">LSH36_27g05044</name>
</gene>
<keyword evidence="17" id="KW-1185">Reference proteome</keyword>
<dbReference type="EMBL" id="JAODUP010000027">
    <property type="protein sequence ID" value="KAK2167477.1"/>
    <property type="molecule type" value="Genomic_DNA"/>
</dbReference>
<feature type="domain" description="Kringle" evidence="15">
    <location>
        <begin position="446"/>
        <end position="499"/>
    </location>
</feature>
<dbReference type="Pfam" id="PF00858">
    <property type="entry name" value="ASC"/>
    <property type="match status" value="1"/>
</dbReference>
<dbReference type="GO" id="GO:0004175">
    <property type="term" value="F:endopeptidase activity"/>
    <property type="evidence" value="ECO:0007669"/>
    <property type="project" value="TreeGrafter"/>
</dbReference>
<evidence type="ECO:0000256" key="5">
    <source>
        <dbReference type="ARBA" id="ARBA00022692"/>
    </source>
</evidence>
<feature type="domain" description="Kringle" evidence="15">
    <location>
        <begin position="197"/>
        <end position="271"/>
    </location>
</feature>
<feature type="domain" description="Kringle" evidence="15">
    <location>
        <begin position="280"/>
        <end position="356"/>
    </location>
</feature>
<dbReference type="GO" id="GO:0005272">
    <property type="term" value="F:sodium channel activity"/>
    <property type="evidence" value="ECO:0007669"/>
    <property type="project" value="UniProtKB-KW"/>
</dbReference>
<dbReference type="SUPFAM" id="SSF57440">
    <property type="entry name" value="Kringle-like"/>
    <property type="match status" value="7"/>
</dbReference>
<keyword evidence="9" id="KW-0472">Membrane</keyword>
<dbReference type="GO" id="GO:0016020">
    <property type="term" value="C:membrane"/>
    <property type="evidence" value="ECO:0007669"/>
    <property type="project" value="UniProtKB-SubCell"/>
</dbReference>
<reference evidence="16" key="1">
    <citation type="journal article" date="2023" name="Mol. Biol. Evol.">
        <title>Third-Generation Sequencing Reveals the Adaptive Role of the Epigenome in Three Deep-Sea Polychaetes.</title>
        <authorList>
            <person name="Perez M."/>
            <person name="Aroh O."/>
            <person name="Sun Y."/>
            <person name="Lan Y."/>
            <person name="Juniper S.K."/>
            <person name="Young C.R."/>
            <person name="Angers B."/>
            <person name="Qian P.Y."/>
        </authorList>
    </citation>
    <scope>NUCLEOTIDE SEQUENCE</scope>
    <source>
        <strain evidence="16">P08H-3</strain>
    </source>
</reference>
<dbReference type="PANTHER" id="PTHR24261">
    <property type="entry name" value="PLASMINOGEN-RELATED"/>
    <property type="match status" value="1"/>
</dbReference>
<dbReference type="PRINTS" id="PR00018">
    <property type="entry name" value="KRINGLE"/>
</dbReference>
<accession>A0AAD9KAD4</accession>
<comment type="similarity">
    <text evidence="14">Belongs to the amiloride-sensitive sodium channel (TC 1.A.6) family.</text>
</comment>
<keyword evidence="7" id="KW-0915">Sodium</keyword>
<dbReference type="InterPro" id="IPR050759">
    <property type="entry name" value="Serine_protease_kringle"/>
</dbReference>
<evidence type="ECO:0000256" key="4">
    <source>
        <dbReference type="ARBA" id="ARBA00022572"/>
    </source>
</evidence>
<keyword evidence="8 14" id="KW-0406">Ion transport</keyword>
<evidence type="ECO:0000256" key="10">
    <source>
        <dbReference type="ARBA" id="ARBA00023157"/>
    </source>
</evidence>
<keyword evidence="6" id="KW-1133">Transmembrane helix</keyword>
<comment type="subcellular location">
    <subcellularLocation>
        <location evidence="1">Membrane</location>
        <topology evidence="1">Multi-pass membrane protein</topology>
    </subcellularLocation>
</comment>
<keyword evidence="12 14" id="KW-0407">Ion channel</keyword>
<evidence type="ECO:0000256" key="7">
    <source>
        <dbReference type="ARBA" id="ARBA00023053"/>
    </source>
</evidence>
<keyword evidence="3 14" id="KW-0894">Sodium channel</keyword>
<dbReference type="InterPro" id="IPR001873">
    <property type="entry name" value="ENaC"/>
</dbReference>
<dbReference type="PROSITE" id="PS50070">
    <property type="entry name" value="KRINGLE_2"/>
    <property type="match status" value="7"/>
</dbReference>
<evidence type="ECO:0000313" key="17">
    <source>
        <dbReference type="Proteomes" id="UP001208570"/>
    </source>
</evidence>
<dbReference type="CDD" id="cd00108">
    <property type="entry name" value="KR"/>
    <property type="match status" value="5"/>
</dbReference>
<evidence type="ECO:0000256" key="14">
    <source>
        <dbReference type="RuleBase" id="RU000679"/>
    </source>
</evidence>
<evidence type="ECO:0000256" key="1">
    <source>
        <dbReference type="ARBA" id="ARBA00004141"/>
    </source>
</evidence>
<dbReference type="SMART" id="SM00130">
    <property type="entry name" value="KR"/>
    <property type="match status" value="6"/>
</dbReference>
<sequence length="1222" mass="141407">MAVTAAASWEQDVYIPSKADVSNRRSIVGERNRKKTTETLKKLLQDYLEGTTLHGYAYIAQANPFFFRKYAEYFKVGSKLSHRCPFIFIGDGGRNSSKAVNVQYVYYGDVNSDVDNLPEPWGYCGEIYLDYFDKYSRSRCLIECETNLLEERCGCISFYMPHKDGKCNIYVPNRITVVVRYDVDLLFLRHKSWTTAEGFDYTGNISTTISGYTCQRWDRQTPHQHYYKDKLDDSLSEVDNFCRNPDNKETGPWCYTTNPEVTWETCALPMCHDCKMKSLGTDYVGTKSVTRTGRPCQRWDMQYPHKHRLTDVSRFPDRTLADASNFCRNPDFKEVGPWCFTTDPNKMWEPCGIPFCSNCFEKRFGRKYNGNKAITSNNRPCQRWDSQYPHRHPYTDTTHFPDSSLFEANNYCRNPDSTRGGPWCYTTDPEVERESCGIRQCSRKRCHSWDSREPEFTNATRTGIDGNYCRNPDSKKGVGPWCYTDDNRIVWESCGLPLCLECLVTDVGSEYTGKRAFTQSGYRCQRWDVQVISRQRYPGERVNIGPLKSRTSTILQTTTFRISHRKTPPNYCRNPDRRQFYPGPLPVLILSEVTLLLLSYHYETISAIFVIPSSECRVTRGGYEYTGRQSMTISRRLCQRWDSQTPHPHNFTDAEMFPDYSLQDASNYCRNPNNDAIMPWCYTTDPDVTEEYCFVPRCDGCRQTQLGNAYRGEHVFTASGRLCQRWDRQYPHSHSHTDASLFPDRGLSDASNYCRNPDDDPNGPWCYTTDPDETRETCNIPLCSASPVPVDSSTRQADDTTESPTHIPRRCDYYLQRSLTRYNQTINKLTTKLIRSIENMIIQGVNVTDQPHYVINTTLMRPISINFGSFCDWCLTSKNNKSVLKLVQTLVEEWQSAVVDEMAVDVLGDIGRATNDYFSKDWVIGLASPILSEDVRDLRTTFRGIADRVKAAFHQTNADILRIRQVSRLTDEIENYVWDQECTSQLTKYLSEYEYFKNTIDDDLANFKRYLDRVGVKNRRHLENYTSGEISLNELSSSLDLNDIRLHLQAGNTKINAYMTTGQLVINTIHSKIDQIYYTMLSYTDSEFLESTSSYWRYLNISSPGIKLPTVRDINGILLPDNDYGLVPGRNASSKWETRLENIANIREELESQIAYLDRVVLNAKEYFDDYLKGNQIDDEFFAKNFINVEIFCSDMSARSIAETKLYDYPNLLSKVLISYFY</sequence>
<dbReference type="PANTHER" id="PTHR24261:SF7">
    <property type="entry name" value="KRINGLE DOMAIN-CONTAINING PROTEIN"/>
    <property type="match status" value="1"/>
</dbReference>
<feature type="domain" description="Kringle" evidence="15">
    <location>
        <begin position="365"/>
        <end position="441"/>
    </location>
</feature>
<dbReference type="GO" id="GO:0005102">
    <property type="term" value="F:signaling receptor binding"/>
    <property type="evidence" value="ECO:0007669"/>
    <property type="project" value="TreeGrafter"/>
</dbReference>
<keyword evidence="10" id="KW-1015">Disulfide bond</keyword>
<dbReference type="Pfam" id="PF00051">
    <property type="entry name" value="Kringle"/>
    <property type="match status" value="6"/>
</dbReference>
<evidence type="ECO:0000256" key="12">
    <source>
        <dbReference type="ARBA" id="ARBA00023303"/>
    </source>
</evidence>